<evidence type="ECO:0000313" key="2">
    <source>
        <dbReference type="Proteomes" id="UP001203761"/>
    </source>
</evidence>
<dbReference type="InterPro" id="IPR008930">
    <property type="entry name" value="Terpenoid_cyclase/PrenylTrfase"/>
</dbReference>
<gene>
    <name evidence="1" type="ORF">Bequi_04345</name>
</gene>
<proteinExistence type="predicted"/>
<sequence>MTETPLITWLLDTDPALRWQVQRDLLGADETTWQATRARVATEGLGADLLSHQDDDGRWAAGAYFPGGTDWFDGPDAEEHAALPGQPWTATTWSLTMLREWGADPSALRVADTVAALERSARWEYDDLPYWEGEVDCCINAMTLENGLWLGRDMRHLARWFVAHQLADGGWNCEWVEGAEVSSVHSTLNALKGLIAYESAVRSGAAPADDTLPQIRAARRRGEEYLLQRRLMRRLRDGALIGPFITNLAYPLRHVASILNSLTYFRAAHLAETRWAGADSGTGADDSPARPDPRLADAIEALRAQQGPDGRFLQGRVLPGAVWSPIDVLEGEPSPWVTFLGLRILQWWDAEPEAALRLQLEI</sequence>
<name>A0ABT0QY72_9MICO</name>
<comment type="caution">
    <text evidence="1">The sequence shown here is derived from an EMBL/GenBank/DDBJ whole genome shotgun (WGS) entry which is preliminary data.</text>
</comment>
<reference evidence="1" key="1">
    <citation type="submission" date="2022-02" db="EMBL/GenBank/DDBJ databases">
        <authorList>
            <person name="Lee M."/>
            <person name="Kim S.-J."/>
            <person name="Jung M.-Y."/>
        </authorList>
    </citation>
    <scope>NUCLEOTIDE SEQUENCE</scope>
    <source>
        <strain evidence="1">JHP9</strain>
    </source>
</reference>
<dbReference type="Proteomes" id="UP001203761">
    <property type="component" value="Unassembled WGS sequence"/>
</dbReference>
<keyword evidence="2" id="KW-1185">Reference proteome</keyword>
<protein>
    <submittedName>
        <fullName evidence="1">Squalene cyclase</fullName>
    </submittedName>
</protein>
<dbReference type="RefSeq" id="WP_249736716.1">
    <property type="nucleotide sequence ID" value="NZ_JAKNCJ010000001.1"/>
</dbReference>
<organism evidence="1 2">
    <name type="scientific">Brachybacterium equifaecis</name>
    <dbReference type="NCBI Taxonomy" id="2910770"/>
    <lineage>
        <taxon>Bacteria</taxon>
        <taxon>Bacillati</taxon>
        <taxon>Actinomycetota</taxon>
        <taxon>Actinomycetes</taxon>
        <taxon>Micrococcales</taxon>
        <taxon>Dermabacteraceae</taxon>
        <taxon>Brachybacterium</taxon>
    </lineage>
</organism>
<accession>A0ABT0QY72</accession>
<evidence type="ECO:0000313" key="1">
    <source>
        <dbReference type="EMBL" id="MCL6422622.1"/>
    </source>
</evidence>
<dbReference type="EMBL" id="JAKNCJ010000001">
    <property type="protein sequence ID" value="MCL6422622.1"/>
    <property type="molecule type" value="Genomic_DNA"/>
</dbReference>
<dbReference type="Gene3D" id="1.50.10.20">
    <property type="match status" value="1"/>
</dbReference>
<dbReference type="SUPFAM" id="SSF48239">
    <property type="entry name" value="Terpenoid cyclases/Protein prenyltransferases"/>
    <property type="match status" value="1"/>
</dbReference>